<feature type="transmembrane region" description="Helical" evidence="6">
    <location>
        <begin position="939"/>
        <end position="958"/>
    </location>
</feature>
<evidence type="ECO:0000256" key="3">
    <source>
        <dbReference type="ARBA" id="ARBA00022692"/>
    </source>
</evidence>
<feature type="transmembrane region" description="Helical" evidence="6">
    <location>
        <begin position="573"/>
        <end position="596"/>
    </location>
</feature>
<dbReference type="InterPro" id="IPR036640">
    <property type="entry name" value="ABC1_TM_sf"/>
</dbReference>
<dbReference type="RefSeq" id="WP_256312006.1">
    <property type="nucleotide sequence ID" value="NZ_JANGAC010000011.1"/>
</dbReference>
<evidence type="ECO:0000256" key="1">
    <source>
        <dbReference type="ARBA" id="ARBA00004651"/>
    </source>
</evidence>
<reference evidence="8 9" key="1">
    <citation type="submission" date="2022-06" db="EMBL/GenBank/DDBJ databases">
        <title>Isolation of gut microbiota from human fecal samples.</title>
        <authorList>
            <person name="Pamer E.G."/>
            <person name="Barat B."/>
            <person name="Waligurski E."/>
            <person name="Medina S."/>
            <person name="Paddock L."/>
            <person name="Mostad J."/>
        </authorList>
    </citation>
    <scope>NUCLEOTIDE SEQUENCE [LARGE SCALE GENOMIC DNA]</scope>
    <source>
        <strain evidence="8 9">DFI.7.95</strain>
    </source>
</reference>
<gene>
    <name evidence="8" type="ORF">NE686_14010</name>
</gene>
<dbReference type="EMBL" id="JANGAC010000011">
    <property type="protein sequence ID" value="MCQ4924212.1"/>
    <property type="molecule type" value="Genomic_DNA"/>
</dbReference>
<comment type="caution">
    <text evidence="8">The sequence shown here is derived from an EMBL/GenBank/DDBJ whole genome shotgun (WGS) entry which is preliminary data.</text>
</comment>
<keyword evidence="9" id="KW-1185">Reference proteome</keyword>
<evidence type="ECO:0000256" key="2">
    <source>
        <dbReference type="ARBA" id="ARBA00022475"/>
    </source>
</evidence>
<evidence type="ECO:0000259" key="7">
    <source>
        <dbReference type="Pfam" id="PF02687"/>
    </source>
</evidence>
<feature type="transmembrane region" description="Helical" evidence="6">
    <location>
        <begin position="525"/>
        <end position="549"/>
    </location>
</feature>
<comment type="subcellular location">
    <subcellularLocation>
        <location evidence="1">Cell membrane</location>
        <topology evidence="1">Multi-pass membrane protein</topology>
    </subcellularLocation>
</comment>
<name>A0ABT1SE18_9FIRM</name>
<feature type="domain" description="ABC3 transporter permease C-terminal" evidence="7">
    <location>
        <begin position="890"/>
        <end position="999"/>
    </location>
</feature>
<feature type="transmembrane region" description="Helical" evidence="6">
    <location>
        <begin position="15"/>
        <end position="37"/>
    </location>
</feature>
<dbReference type="Gene3D" id="1.10.287.950">
    <property type="entry name" value="Methyl-accepting chemotaxis protein"/>
    <property type="match status" value="1"/>
</dbReference>
<feature type="domain" description="ABC3 transporter permease C-terminal" evidence="7">
    <location>
        <begin position="528"/>
        <end position="645"/>
    </location>
</feature>
<evidence type="ECO:0000256" key="4">
    <source>
        <dbReference type="ARBA" id="ARBA00022989"/>
    </source>
</evidence>
<keyword evidence="4 6" id="KW-1133">Transmembrane helix</keyword>
<dbReference type="InterPro" id="IPR003838">
    <property type="entry name" value="ABC3_permease_C"/>
</dbReference>
<keyword evidence="2" id="KW-1003">Cell membrane</keyword>
<proteinExistence type="predicted"/>
<dbReference type="Proteomes" id="UP001524478">
    <property type="component" value="Unassembled WGS sequence"/>
</dbReference>
<dbReference type="SUPFAM" id="SSF90123">
    <property type="entry name" value="ABC transporter transmembrane region"/>
    <property type="match status" value="1"/>
</dbReference>
<feature type="transmembrane region" description="Helical" evidence="6">
    <location>
        <begin position="688"/>
        <end position="707"/>
    </location>
</feature>
<dbReference type="PANTHER" id="PTHR30287:SF2">
    <property type="entry name" value="BLL1001 PROTEIN"/>
    <property type="match status" value="1"/>
</dbReference>
<feature type="transmembrane region" description="Helical" evidence="6">
    <location>
        <begin position="880"/>
        <end position="907"/>
    </location>
</feature>
<keyword evidence="3 6" id="KW-0812">Transmembrane</keyword>
<dbReference type="InterPro" id="IPR038766">
    <property type="entry name" value="Membrane_comp_ABC_pdt"/>
</dbReference>
<dbReference type="PANTHER" id="PTHR30287">
    <property type="entry name" value="MEMBRANE COMPONENT OF PREDICTED ABC SUPERFAMILY METABOLITE UPTAKE TRANSPORTER"/>
    <property type="match status" value="1"/>
</dbReference>
<sequence>MILNKKIFRELKNNIVRYATFFFLLVFGIVLIVGMVASSDSIINTVKLTNETSNVESGEFSLYVQLSNENINELSKHGVNIEKAFYIDVNMEDGSVLRIFQNRKNINLLNIASGKQARKNKEIVVEKHYAVSHGLDVGSSINILNMTYIVTGTGSVPDYCFVKKNLSDITSDTSKFSVAFVTDEAFTEITLMTSNIVYNYSYTLSGDYNNSDLLDYLLSVEYDKYASKDETYQAMREDAEDEILKFTDPLSDLEQGASNLSDGIYKFGDATLEITSGANKLKEGFDEYSEKVDGFNSGLQVLSNGLDDLHTGTSHLNDSYAYLSHNGTILSKLADNMFLTMLANIEGNLNTQGYDVQLTESDYKETFSRIYSLIGTDSPQWKKLSEFEALLDSFYALKQSISEYTDGVSKAYDSLSKLNSVTGSLADGGDRLNSSSELLQDAVRQLNEGTSSISDAMAEINDKITELEDGSKELYGGIQEVTQTVKDYINDEYDIDRINLTSFIENENNTRINGYKEDTLINRNAAIAVGVIFFILISYVLSVFSVHIIESERNQIGTLYAMGYIQKELTKHYMILPVSITIVGSIIGTVVGYLTIPYFALSSVGFYSYADLILSYPYYIFIYSIVVPVLIAYIVNVIIIRKKLSAEPLSLIRGTDLNRHNQNVQVNLKHMNFVNKFRIRQVIRESRIMGILFGGLLIAIFLLVFSFCIYCSILDYAERITDGVNYNYMYLLKSSLYDIPEEGEPVYIEELSYEMSGMKFDVTIMGIEEDSKYFDFKLGNKHNDVVISDSVAMKFKLKIGDKFILSEGLTNKNYAFTVSGETNYANSLYIFMDISEMYELFGTNENYKNIILSDVPLDIDEKYVQSVIKSDDIKETADSFVSLMTTTIVMILIVSIVLFVIVTFILMKNVIERSTFSISLLKVFGYTENEVSKLYIRSLLYIVLLAAAIGIPLSKLILNSLYPALVINFNSGMKTVLTLPALTCIIVLILVSYAVVVLLLQERLKKVSLAEVLKARE</sequence>
<evidence type="ECO:0000256" key="6">
    <source>
        <dbReference type="SAM" id="Phobius"/>
    </source>
</evidence>
<accession>A0ABT1SE18</accession>
<protein>
    <submittedName>
        <fullName evidence="8">FtsX-like permease family protein</fullName>
    </submittedName>
</protein>
<evidence type="ECO:0000313" key="9">
    <source>
        <dbReference type="Proteomes" id="UP001524478"/>
    </source>
</evidence>
<evidence type="ECO:0000313" key="8">
    <source>
        <dbReference type="EMBL" id="MCQ4924212.1"/>
    </source>
</evidence>
<feature type="transmembrane region" description="Helical" evidence="6">
    <location>
        <begin position="616"/>
        <end position="640"/>
    </location>
</feature>
<keyword evidence="5 6" id="KW-0472">Membrane</keyword>
<organism evidence="8 9">
    <name type="scientific">Tissierella carlieri</name>
    <dbReference type="NCBI Taxonomy" id="689904"/>
    <lineage>
        <taxon>Bacteria</taxon>
        <taxon>Bacillati</taxon>
        <taxon>Bacillota</taxon>
        <taxon>Tissierellia</taxon>
        <taxon>Tissierellales</taxon>
        <taxon>Tissierellaceae</taxon>
        <taxon>Tissierella</taxon>
    </lineage>
</organism>
<feature type="transmembrane region" description="Helical" evidence="6">
    <location>
        <begin position="978"/>
        <end position="1000"/>
    </location>
</feature>
<evidence type="ECO:0000256" key="5">
    <source>
        <dbReference type="ARBA" id="ARBA00023136"/>
    </source>
</evidence>
<dbReference type="Pfam" id="PF02687">
    <property type="entry name" value="FtsX"/>
    <property type="match status" value="2"/>
</dbReference>